<dbReference type="SMART" id="SM00881">
    <property type="entry name" value="CoA_binding"/>
    <property type="match status" value="1"/>
</dbReference>
<dbReference type="Gene3D" id="3.40.50.720">
    <property type="entry name" value="NAD(P)-binding Rossmann-like Domain"/>
    <property type="match status" value="1"/>
</dbReference>
<name>A0A1E5IHK1_ENDTX</name>
<dbReference type="Proteomes" id="UP000095237">
    <property type="component" value="Unassembled WGS sequence"/>
</dbReference>
<dbReference type="InterPro" id="IPR036291">
    <property type="entry name" value="NAD(P)-bd_dom_sf"/>
</dbReference>
<comment type="caution">
    <text evidence="2">The sequence shown here is derived from an EMBL/GenBank/DDBJ whole genome shotgun (WGS) entry which is preliminary data.</text>
</comment>
<proteinExistence type="predicted"/>
<dbReference type="PANTHER" id="PTHR33303">
    <property type="entry name" value="CYTOPLASMIC PROTEIN-RELATED"/>
    <property type="match status" value="1"/>
</dbReference>
<sequence length="122" mass="12921">MEMNKLIAVVGVSENPDKTGFKIFTDLLKAGFKAAAVGIRGGTVAGKTVYKSLKDLPVKPDMILTVVPPAGTDKTVDDAIDLGIKEVWMQPGSQSETAVQKAKAAGMKVTESGCFMLIHGIW</sequence>
<dbReference type="SUPFAM" id="SSF51735">
    <property type="entry name" value="NAD(P)-binding Rossmann-fold domains"/>
    <property type="match status" value="1"/>
</dbReference>
<accession>A0A1E5IHK1</accession>
<keyword evidence="3" id="KW-1185">Reference proteome</keyword>
<evidence type="ECO:0000313" key="2">
    <source>
        <dbReference type="EMBL" id="OEG69885.1"/>
    </source>
</evidence>
<dbReference type="PANTHER" id="PTHR33303:SF2">
    <property type="entry name" value="COA-BINDING DOMAIN-CONTAINING PROTEIN"/>
    <property type="match status" value="1"/>
</dbReference>
<dbReference type="Pfam" id="PF13380">
    <property type="entry name" value="CoA_binding_2"/>
    <property type="match status" value="1"/>
</dbReference>
<organism evidence="2 3">
    <name type="scientific">Endomicrobium trichonymphae</name>
    <dbReference type="NCBI Taxonomy" id="1408204"/>
    <lineage>
        <taxon>Bacteria</taxon>
        <taxon>Pseudomonadati</taxon>
        <taxon>Elusimicrobiota</taxon>
        <taxon>Endomicrobiia</taxon>
        <taxon>Endomicrobiales</taxon>
        <taxon>Endomicrobiaceae</taxon>
        <taxon>Candidatus Endomicrobiellum</taxon>
    </lineage>
</organism>
<dbReference type="AlphaFoldDB" id="A0A1E5IHK1"/>
<evidence type="ECO:0000313" key="3">
    <source>
        <dbReference type="Proteomes" id="UP000095237"/>
    </source>
</evidence>
<feature type="domain" description="CoA-binding" evidence="1">
    <location>
        <begin position="1"/>
        <end position="93"/>
    </location>
</feature>
<reference evidence="2 3" key="1">
    <citation type="submission" date="2015-11" db="EMBL/GenBank/DDBJ databases">
        <title>Evidence for parallel genomic evolution in an endosymbiosis of termite gut flagellates.</title>
        <authorList>
            <person name="Zheng H."/>
        </authorList>
    </citation>
    <scope>NUCLEOTIDE SEQUENCE [LARGE SCALE GENOMIC DNA]</scope>
    <source>
        <strain evidence="2 3">CET450</strain>
    </source>
</reference>
<evidence type="ECO:0000259" key="1">
    <source>
        <dbReference type="SMART" id="SM00881"/>
    </source>
</evidence>
<gene>
    <name evidence="2" type="ORF">ATZ36_07265</name>
</gene>
<dbReference type="EMBL" id="LNVX01000543">
    <property type="protein sequence ID" value="OEG69885.1"/>
    <property type="molecule type" value="Genomic_DNA"/>
</dbReference>
<dbReference type="InterPro" id="IPR003781">
    <property type="entry name" value="CoA-bd"/>
</dbReference>
<protein>
    <recommendedName>
        <fullName evidence="1">CoA-binding domain-containing protein</fullName>
    </recommendedName>
</protein>